<name>A0A191MX23_9PEZI</name>
<evidence type="ECO:0000313" key="2">
    <source>
        <dbReference type="EMBL" id="AMX22154.1"/>
    </source>
</evidence>
<keyword evidence="1" id="KW-1133">Transmembrane helix</keyword>
<dbReference type="RefSeq" id="YP_009262079.1">
    <property type="nucleotide sequence ID" value="NC_030523.1"/>
</dbReference>
<keyword evidence="1" id="KW-0472">Membrane</keyword>
<proteinExistence type="predicted"/>
<protein>
    <submittedName>
        <fullName evidence="2">Uncharacterized protein</fullName>
    </submittedName>
</protein>
<dbReference type="EMBL" id="KT380884">
    <property type="protein sequence ID" value="AMX22154.1"/>
    <property type="molecule type" value="Genomic_DNA"/>
</dbReference>
<organism evidence="2">
    <name type="scientific">Chrysoporthe deuterocubensis</name>
    <dbReference type="NCBI Taxonomy" id="764597"/>
    <lineage>
        <taxon>Eukaryota</taxon>
        <taxon>Fungi</taxon>
        <taxon>Dikarya</taxon>
        <taxon>Ascomycota</taxon>
        <taxon>Pezizomycotina</taxon>
        <taxon>Sordariomycetes</taxon>
        <taxon>Sordariomycetidae</taxon>
        <taxon>Diaporthales</taxon>
        <taxon>Cryphonectriaceae</taxon>
        <taxon>Cryphonectria-Endothia species complex</taxon>
        <taxon>Chrysoporthe</taxon>
    </lineage>
</organism>
<accession>A0A191MX23</accession>
<feature type="transmembrane region" description="Helical" evidence="1">
    <location>
        <begin position="42"/>
        <end position="60"/>
    </location>
</feature>
<gene>
    <name evidence="2" type="primary">orf199</name>
</gene>
<evidence type="ECO:0000256" key="1">
    <source>
        <dbReference type="SAM" id="Phobius"/>
    </source>
</evidence>
<geneLocation type="mitochondrion" evidence="2"/>
<keyword evidence="2" id="KW-0496">Mitochondrion</keyword>
<sequence>MYNTTGNRRSFSTTRSLRLDPASYTSLAFATHKTGVLFSSPFYMLVLGLSATIYIMLIRVSPDSNYSSSNPEHLANLVELAENLDYVLSQYLVESRDNIGALLNSTNFIGAFDDLRSHYDVLCQLYTSNCSIFDSFDTAYDILDDLRNDDAEEYIDRLINVRNNIRSSCNEMLSLMRQIESNTIGYEFFTVRMPNFWLE</sequence>
<keyword evidence="1" id="KW-0812">Transmembrane</keyword>
<dbReference type="AlphaFoldDB" id="A0A191MX23"/>
<dbReference type="GeneID" id="31078190"/>
<reference evidence="2" key="1">
    <citation type="journal article" date="2016" name="PLoS ONE">
        <title>Intron Derived Size Polymorphism in the Mitochondrial Genomes of Closely Related Chrysoporthe Species.</title>
        <authorList>
            <person name="Kanzi A.M."/>
            <person name="Wingfield B.D."/>
            <person name="Steenkamp E.T."/>
            <person name="Naidoo S."/>
            <person name="van der Merwe N.A."/>
        </authorList>
    </citation>
    <scope>NUCLEOTIDE SEQUENCE</scope>
</reference>